<evidence type="ECO:0000259" key="3">
    <source>
        <dbReference type="Pfam" id="PF13229"/>
    </source>
</evidence>
<name>A0ABV1UYT5_9ACTN</name>
<keyword evidence="5" id="KW-1185">Reference proteome</keyword>
<dbReference type="Proteomes" id="UP001445472">
    <property type="component" value="Unassembled WGS sequence"/>
</dbReference>
<dbReference type="Gene3D" id="2.160.20.10">
    <property type="entry name" value="Single-stranded right-handed beta-helix, Pectin lyase-like"/>
    <property type="match status" value="1"/>
</dbReference>
<evidence type="ECO:0000256" key="2">
    <source>
        <dbReference type="SAM" id="SignalP"/>
    </source>
</evidence>
<accession>A0ABV1UYT5</accession>
<dbReference type="InterPro" id="IPR011050">
    <property type="entry name" value="Pectin_lyase_fold/virulence"/>
</dbReference>
<gene>
    <name evidence="4" type="ORF">ABT276_21865</name>
</gene>
<reference evidence="4 5" key="1">
    <citation type="submission" date="2024-06" db="EMBL/GenBank/DDBJ databases">
        <title>The Natural Products Discovery Center: Release of the First 8490 Sequenced Strains for Exploring Actinobacteria Biosynthetic Diversity.</title>
        <authorList>
            <person name="Kalkreuter E."/>
            <person name="Kautsar S.A."/>
            <person name="Yang D."/>
            <person name="Bader C.D."/>
            <person name="Teijaro C.N."/>
            <person name="Fluegel L."/>
            <person name="Davis C.M."/>
            <person name="Simpson J.R."/>
            <person name="Lauterbach L."/>
            <person name="Steele A.D."/>
            <person name="Gui C."/>
            <person name="Meng S."/>
            <person name="Li G."/>
            <person name="Viehrig K."/>
            <person name="Ye F."/>
            <person name="Su P."/>
            <person name="Kiefer A.F."/>
            <person name="Nichols A."/>
            <person name="Cepeda A.J."/>
            <person name="Yan W."/>
            <person name="Fan B."/>
            <person name="Jiang Y."/>
            <person name="Adhikari A."/>
            <person name="Zheng C.-J."/>
            <person name="Schuster L."/>
            <person name="Cowan T.M."/>
            <person name="Smanski M.J."/>
            <person name="Chevrette M.G."/>
            <person name="De Carvalho L.P.S."/>
            <person name="Shen B."/>
        </authorList>
    </citation>
    <scope>NUCLEOTIDE SEQUENCE [LARGE SCALE GENOMIC DNA]</scope>
    <source>
        <strain evidence="4 5">NPDC000837</strain>
    </source>
</reference>
<dbReference type="Pfam" id="PF13229">
    <property type="entry name" value="Beta_helix"/>
    <property type="match status" value="1"/>
</dbReference>
<feature type="signal peptide" evidence="2">
    <location>
        <begin position="1"/>
        <end position="28"/>
    </location>
</feature>
<dbReference type="InterPro" id="IPR012334">
    <property type="entry name" value="Pectin_lyas_fold"/>
</dbReference>
<proteinExistence type="predicted"/>
<dbReference type="EMBL" id="JBEPBX010000020">
    <property type="protein sequence ID" value="MER6615958.1"/>
    <property type="molecule type" value="Genomic_DNA"/>
</dbReference>
<evidence type="ECO:0000256" key="1">
    <source>
        <dbReference type="ARBA" id="ARBA00022737"/>
    </source>
</evidence>
<evidence type="ECO:0000313" key="4">
    <source>
        <dbReference type="EMBL" id="MER6615958.1"/>
    </source>
</evidence>
<feature type="domain" description="Right handed beta helix" evidence="3">
    <location>
        <begin position="97"/>
        <end position="236"/>
    </location>
</feature>
<keyword evidence="1" id="KW-0677">Repeat</keyword>
<sequence>MTKRQTTMLGCAALLVVSGLGAAAPARAAVTHQVQSGESIQAAVDAAKPGDTIDIAAGTFTESVRITKSDLTLRGQGSRTVLKPSTSAARAGSCAAAGNGICVLGTEKQPVQGVEIRSLTLSGFDKSGVWAARTDRLAVRQVTSENNGTWGIAQERSTRSVLRGNLVRGNGDAGIFVANTVSEEAGALDTRGTVVSSNLMVGNRIGTTVRRVRNLTVQANEITGNCAGAFLVGDETTPRAGALTVRYNHVHENNKHCDKTARLPEIQGTGIVLTGTEDTLVEWNVIRGNVGAAPMSGGIVLFKSIVGAAGTDNVVRNNVVLGNGTADLANRDAKGTGNLFAGNMCRFSEPAGLC</sequence>
<dbReference type="SMART" id="SM00710">
    <property type="entry name" value="PbH1"/>
    <property type="match status" value="7"/>
</dbReference>
<feature type="chain" id="PRO_5046121457" evidence="2">
    <location>
        <begin position="29"/>
        <end position="354"/>
    </location>
</feature>
<dbReference type="RefSeq" id="WP_351977410.1">
    <property type="nucleotide sequence ID" value="NZ_JBEPBX010000020.1"/>
</dbReference>
<organism evidence="4 5">
    <name type="scientific">Streptomyces xantholiticus</name>
    <dbReference type="NCBI Taxonomy" id="68285"/>
    <lineage>
        <taxon>Bacteria</taxon>
        <taxon>Bacillati</taxon>
        <taxon>Actinomycetota</taxon>
        <taxon>Actinomycetes</taxon>
        <taxon>Kitasatosporales</taxon>
        <taxon>Streptomycetaceae</taxon>
        <taxon>Streptomyces</taxon>
    </lineage>
</organism>
<dbReference type="InterPro" id="IPR051550">
    <property type="entry name" value="SCF-Subunits/Alg-Epimerases"/>
</dbReference>
<dbReference type="PANTHER" id="PTHR22990:SF15">
    <property type="entry name" value="F-BOX ONLY PROTEIN 10"/>
    <property type="match status" value="1"/>
</dbReference>
<evidence type="ECO:0000313" key="5">
    <source>
        <dbReference type="Proteomes" id="UP001445472"/>
    </source>
</evidence>
<keyword evidence="2" id="KW-0732">Signal</keyword>
<dbReference type="SUPFAM" id="SSF51126">
    <property type="entry name" value="Pectin lyase-like"/>
    <property type="match status" value="1"/>
</dbReference>
<dbReference type="InterPro" id="IPR006626">
    <property type="entry name" value="PbH1"/>
</dbReference>
<dbReference type="PANTHER" id="PTHR22990">
    <property type="entry name" value="F-BOX ONLY PROTEIN"/>
    <property type="match status" value="1"/>
</dbReference>
<dbReference type="InterPro" id="IPR039448">
    <property type="entry name" value="Beta_helix"/>
</dbReference>
<comment type="caution">
    <text evidence="4">The sequence shown here is derived from an EMBL/GenBank/DDBJ whole genome shotgun (WGS) entry which is preliminary data.</text>
</comment>
<protein>
    <submittedName>
        <fullName evidence="4">Right-handed parallel beta-helix repeat-containing protein</fullName>
    </submittedName>
</protein>